<dbReference type="RefSeq" id="XP_025345682.1">
    <property type="nucleotide sequence ID" value="XM_025495511.1"/>
</dbReference>
<evidence type="ECO:0000313" key="3">
    <source>
        <dbReference type="Proteomes" id="UP000245942"/>
    </source>
</evidence>
<dbReference type="Proteomes" id="UP000245942">
    <property type="component" value="Unassembled WGS sequence"/>
</dbReference>
<name>A0A316TZB2_9BASI</name>
<accession>A0A316TZB2</accession>
<feature type="region of interest" description="Disordered" evidence="1">
    <location>
        <begin position="112"/>
        <end position="140"/>
    </location>
</feature>
<evidence type="ECO:0000256" key="1">
    <source>
        <dbReference type="SAM" id="MobiDB-lite"/>
    </source>
</evidence>
<dbReference type="AlphaFoldDB" id="A0A316TZB2"/>
<dbReference type="EMBL" id="KZ819336">
    <property type="protein sequence ID" value="PWN18522.1"/>
    <property type="molecule type" value="Genomic_DNA"/>
</dbReference>
<protein>
    <submittedName>
        <fullName evidence="2">Uncharacterized protein</fullName>
    </submittedName>
</protein>
<evidence type="ECO:0000313" key="2">
    <source>
        <dbReference type="EMBL" id="PWN18522.1"/>
    </source>
</evidence>
<keyword evidence="3" id="KW-1185">Reference proteome</keyword>
<gene>
    <name evidence="2" type="ORF">BCV69DRAFT_76644</name>
</gene>
<proteinExistence type="predicted"/>
<organism evidence="2 3">
    <name type="scientific">Pseudomicrostroma glucosiphilum</name>
    <dbReference type="NCBI Taxonomy" id="1684307"/>
    <lineage>
        <taxon>Eukaryota</taxon>
        <taxon>Fungi</taxon>
        <taxon>Dikarya</taxon>
        <taxon>Basidiomycota</taxon>
        <taxon>Ustilaginomycotina</taxon>
        <taxon>Exobasidiomycetes</taxon>
        <taxon>Microstromatales</taxon>
        <taxon>Microstromatales incertae sedis</taxon>
        <taxon>Pseudomicrostroma</taxon>
    </lineage>
</organism>
<feature type="compositionally biased region" description="Polar residues" evidence="1">
    <location>
        <begin position="113"/>
        <end position="128"/>
    </location>
</feature>
<reference evidence="2 3" key="1">
    <citation type="journal article" date="2018" name="Mol. Biol. Evol.">
        <title>Broad Genomic Sampling Reveals a Smut Pathogenic Ancestry of the Fungal Clade Ustilaginomycotina.</title>
        <authorList>
            <person name="Kijpornyongpan T."/>
            <person name="Mondo S.J."/>
            <person name="Barry K."/>
            <person name="Sandor L."/>
            <person name="Lee J."/>
            <person name="Lipzen A."/>
            <person name="Pangilinan J."/>
            <person name="LaButti K."/>
            <person name="Hainaut M."/>
            <person name="Henrissat B."/>
            <person name="Grigoriev I.V."/>
            <person name="Spatafora J.W."/>
            <person name="Aime M.C."/>
        </authorList>
    </citation>
    <scope>NUCLEOTIDE SEQUENCE [LARGE SCALE GENOMIC DNA]</scope>
    <source>
        <strain evidence="2 3">MCA 4718</strain>
    </source>
</reference>
<dbReference type="GeneID" id="37017245"/>
<sequence length="202" mass="22740">MQGSQYRIGMAPGAVGKLSKRCTSWWRRKDAARCTTQDQRRRRGSIASKGEWKRRMMQANGEVRKRQSNVSTSACVCVCLPACQSTLPLFWVKALQSRKQPRPCQLPFLESTPPGSRLSSATQPSQPATPVCRPLRSGHHGSGKFRFESTRLISATGSRHRHSRQAKVLCCRRCCLGLRGGEMKSRWDHRQGIRLLNILHSA</sequence>